<dbReference type="PANTHER" id="PTHR43625:SF40">
    <property type="entry name" value="ALDO-KETO REDUCTASE YAKC [NADP(+)]"/>
    <property type="match status" value="1"/>
</dbReference>
<evidence type="ECO:0000256" key="1">
    <source>
        <dbReference type="ARBA" id="ARBA00023002"/>
    </source>
</evidence>
<feature type="domain" description="NADP-dependent oxidoreductase" evidence="2">
    <location>
        <begin position="16"/>
        <end position="288"/>
    </location>
</feature>
<dbReference type="Proteomes" id="UP000183642">
    <property type="component" value="Unassembled WGS sequence"/>
</dbReference>
<dbReference type="SUPFAM" id="SSF51430">
    <property type="entry name" value="NAD(P)-linked oxidoreductase"/>
    <property type="match status" value="1"/>
</dbReference>
<dbReference type="GO" id="GO:0016491">
    <property type="term" value="F:oxidoreductase activity"/>
    <property type="evidence" value="ECO:0007669"/>
    <property type="project" value="UniProtKB-KW"/>
</dbReference>
<dbReference type="PANTHER" id="PTHR43625">
    <property type="entry name" value="AFLATOXIN B1 ALDEHYDE REDUCTASE"/>
    <property type="match status" value="1"/>
</dbReference>
<name>A0A1I5EBG1_9ACTN</name>
<dbReference type="EMBL" id="FOWE01000003">
    <property type="protein sequence ID" value="SFO08663.1"/>
    <property type="molecule type" value="Genomic_DNA"/>
</dbReference>
<proteinExistence type="predicted"/>
<dbReference type="AlphaFoldDB" id="A0A1I5EBG1"/>
<evidence type="ECO:0000259" key="2">
    <source>
        <dbReference type="Pfam" id="PF00248"/>
    </source>
</evidence>
<dbReference type="Gene3D" id="3.20.20.100">
    <property type="entry name" value="NADP-dependent oxidoreductase domain"/>
    <property type="match status" value="1"/>
</dbReference>
<dbReference type="InterPro" id="IPR036812">
    <property type="entry name" value="NAD(P)_OxRdtase_dom_sf"/>
</dbReference>
<keyword evidence="1" id="KW-0560">Oxidoreductase</keyword>
<dbReference type="InterPro" id="IPR020471">
    <property type="entry name" value="AKR"/>
</dbReference>
<dbReference type="Pfam" id="PF00248">
    <property type="entry name" value="Aldo_ket_red"/>
    <property type="match status" value="1"/>
</dbReference>
<keyword evidence="4" id="KW-1185">Reference proteome</keyword>
<accession>A0A1I5EBG1</accession>
<organism evidence="3 4">
    <name type="scientific">Geodermatophilus obscurus</name>
    <dbReference type="NCBI Taxonomy" id="1861"/>
    <lineage>
        <taxon>Bacteria</taxon>
        <taxon>Bacillati</taxon>
        <taxon>Actinomycetota</taxon>
        <taxon>Actinomycetes</taxon>
        <taxon>Geodermatophilales</taxon>
        <taxon>Geodermatophilaceae</taxon>
        <taxon>Geodermatophilus</taxon>
    </lineage>
</organism>
<gene>
    <name evidence="3" type="ORF">SAMN05660359_01290</name>
</gene>
<sequence>MTPSPLWPTDDPPRQGLGLMRLRDPAPGTAAGPDRDPVAVVHAALDAGVTLFDTAEMYGNEGLVGRALAGRRDEVLLCSKFGVVWGPSGRFDDWSVRADRASVLRSCEASLRRLGVDVIDLYYLHHRSDETPIEETVTAMAELVAAGAVRAIGLSNVTVDDLRRASAVHPVTALQEEWSLVSDAAEPFLPALAELGTTLVAHSPLGHGRLSGGGDTPADVRAALAGPAARLDATPAQVALAWVHHQRRRHGRPVVPLPGATSTGHVRANVAAASIELTDDELTALDAARAGSHRAPA</sequence>
<dbReference type="GO" id="GO:0005737">
    <property type="term" value="C:cytoplasm"/>
    <property type="evidence" value="ECO:0007669"/>
    <property type="project" value="TreeGrafter"/>
</dbReference>
<dbReference type="InterPro" id="IPR050791">
    <property type="entry name" value="Aldo-Keto_reductase"/>
</dbReference>
<reference evidence="4" key="1">
    <citation type="submission" date="2016-10" db="EMBL/GenBank/DDBJ databases">
        <authorList>
            <person name="Varghese N."/>
            <person name="Submissions S."/>
        </authorList>
    </citation>
    <scope>NUCLEOTIDE SEQUENCE [LARGE SCALE GENOMIC DNA]</scope>
    <source>
        <strain evidence="4">DSM 43161</strain>
    </source>
</reference>
<dbReference type="InterPro" id="IPR023210">
    <property type="entry name" value="NADP_OxRdtase_dom"/>
</dbReference>
<protein>
    <submittedName>
        <fullName evidence="3">Predicted oxidoreductase</fullName>
    </submittedName>
</protein>
<dbReference type="RefSeq" id="WP_208976671.1">
    <property type="nucleotide sequence ID" value="NZ_FOWE01000003.1"/>
</dbReference>
<evidence type="ECO:0000313" key="3">
    <source>
        <dbReference type="EMBL" id="SFO08663.1"/>
    </source>
</evidence>
<dbReference type="PRINTS" id="PR00069">
    <property type="entry name" value="ALDKETRDTASE"/>
</dbReference>
<evidence type="ECO:0000313" key="4">
    <source>
        <dbReference type="Proteomes" id="UP000183642"/>
    </source>
</evidence>